<feature type="compositionally biased region" description="Basic and acidic residues" evidence="1">
    <location>
        <begin position="148"/>
        <end position="158"/>
    </location>
</feature>
<organism evidence="2 3">
    <name type="scientific">Strongylocentrotus purpuratus</name>
    <name type="common">Purple sea urchin</name>
    <dbReference type="NCBI Taxonomy" id="7668"/>
    <lineage>
        <taxon>Eukaryota</taxon>
        <taxon>Metazoa</taxon>
        <taxon>Echinodermata</taxon>
        <taxon>Eleutherozoa</taxon>
        <taxon>Echinozoa</taxon>
        <taxon>Echinoidea</taxon>
        <taxon>Euechinoidea</taxon>
        <taxon>Echinacea</taxon>
        <taxon>Camarodonta</taxon>
        <taxon>Echinidea</taxon>
        <taxon>Strongylocentrotidae</taxon>
        <taxon>Strongylocentrotus</taxon>
    </lineage>
</organism>
<feature type="compositionally biased region" description="Basic and acidic residues" evidence="1">
    <location>
        <begin position="759"/>
        <end position="778"/>
    </location>
</feature>
<feature type="compositionally biased region" description="Basic and acidic residues" evidence="1">
    <location>
        <begin position="453"/>
        <end position="462"/>
    </location>
</feature>
<accession>A0A7M7NP54</accession>
<dbReference type="Proteomes" id="UP000007110">
    <property type="component" value="Unassembled WGS sequence"/>
</dbReference>
<feature type="region of interest" description="Disordered" evidence="1">
    <location>
        <begin position="204"/>
        <end position="241"/>
    </location>
</feature>
<dbReference type="EnsemblMetazoa" id="XM_030983706">
    <property type="protein sequence ID" value="XP_030839566"/>
    <property type="gene ID" value="LOC115923283"/>
</dbReference>
<feature type="region of interest" description="Disordered" evidence="1">
    <location>
        <begin position="425"/>
        <end position="462"/>
    </location>
</feature>
<dbReference type="GeneID" id="115923283"/>
<dbReference type="AlphaFoldDB" id="A0A7M7NP54"/>
<evidence type="ECO:0000256" key="1">
    <source>
        <dbReference type="SAM" id="MobiDB-lite"/>
    </source>
</evidence>
<feature type="region of interest" description="Disordered" evidence="1">
    <location>
        <begin position="551"/>
        <end position="577"/>
    </location>
</feature>
<proteinExistence type="predicted"/>
<feature type="compositionally biased region" description="Acidic residues" evidence="1">
    <location>
        <begin position="210"/>
        <end position="226"/>
    </location>
</feature>
<dbReference type="PANTHER" id="PTHR14741:SF32">
    <property type="entry name" value="TRIMETHYLGUANOSINE SYNTHASE"/>
    <property type="match status" value="1"/>
</dbReference>
<reference evidence="3" key="1">
    <citation type="submission" date="2015-02" db="EMBL/GenBank/DDBJ databases">
        <title>Genome sequencing for Strongylocentrotus purpuratus.</title>
        <authorList>
            <person name="Murali S."/>
            <person name="Liu Y."/>
            <person name="Vee V."/>
            <person name="English A."/>
            <person name="Wang M."/>
            <person name="Skinner E."/>
            <person name="Han Y."/>
            <person name="Muzny D.M."/>
            <person name="Worley K.C."/>
            <person name="Gibbs R.A."/>
        </authorList>
    </citation>
    <scope>NUCLEOTIDE SEQUENCE</scope>
</reference>
<feature type="compositionally biased region" description="Basic residues" evidence="1">
    <location>
        <begin position="311"/>
        <end position="332"/>
    </location>
</feature>
<feature type="compositionally biased region" description="Basic and acidic residues" evidence="1">
    <location>
        <begin position="297"/>
        <end position="309"/>
    </location>
</feature>
<dbReference type="RefSeq" id="XP_030839566.1">
    <property type="nucleotide sequence ID" value="XM_030983706.1"/>
</dbReference>
<dbReference type="OrthoDB" id="194443at2759"/>
<dbReference type="InParanoid" id="A0A7M7NP54"/>
<dbReference type="KEGG" id="spu:115923283"/>
<name>A0A7M7NP54_STRPU</name>
<feature type="region of interest" description="Disordered" evidence="1">
    <location>
        <begin position="735"/>
        <end position="851"/>
    </location>
</feature>
<keyword evidence="3" id="KW-1185">Reference proteome</keyword>
<sequence>MAYSYCAAEIEMIIQVARDKKNWREGEKCLGVREVQSKMKCISPQTEEPPGLPLVDVVGKGQEEEVVNQSAEETDEVVKQSGEERDGIVNQSGEERDEVVNQSGEERDEIVNQSEEETDEVLKQSAEERDGIVHQSEEERDGIVNQSAEERDKVITEHDNDETEMPEEKTAGEGHYDPKPFVSIKVRCSRAFADDGELYRWGLYGKPEEQRDDDTFGQEQENDVLIDEGKKDKSHQCGTSESAIAEGTVKKANGSDNGCDVKEIRPYHSSFVNFTGEYEGQEEVMKDMGLPLSFARSPRDCEKEDEGTYKVRTKSNKGKKSKRKAKNSRNRQRSQDHRKDTYSNVQNPDENETKYNSHIGQGRHSEKEANEGIPNGLEGCNKELGVGGDCDGSEGISSWEEYWEKFGHGLVLQGWLELHPEFGEDESSSYTQEGCLHTEGGRDPSGMLIKTPGKKEDVELKDNGGLDMNVRCNQEHVADLGVDMLLESCQDKDILTEAAHLSEKMEQPCHGCEGTDHNSGGGQLTNIGEADSEVNVVQQLRTFDDVTVPSTKSLEPGTDVITGSFGDQPGKQHESTAEGDIGNAVHIPLSSVNQTCPTLQNGNIENHAGDVFEEKDLSGGKMVDKSQDAALTAPESKWTPELIEEWDNHSDDTYWYYHHWFHSWQNVLQGEEGAIAAGEEIPQENLIEANGVVNGEDDACVVSSCDQKGNASTLLEEQIPEECKLVDDVETAVEVEPKKEDTSTIMHDQIPDRSTSGDSELKDQHEDEPGHNLEEEIKMVFPDEEESDMMKQMGLPSGFGKDAPQGREMKGGGKKRKQNSKQTRTNSSGSINGNPHSTIHLSVTLNNLQGL</sequence>
<feature type="compositionally biased region" description="Polar residues" evidence="1">
    <location>
        <begin position="342"/>
        <end position="359"/>
    </location>
</feature>
<evidence type="ECO:0000313" key="2">
    <source>
        <dbReference type="EnsemblMetazoa" id="XP_030839566"/>
    </source>
</evidence>
<dbReference type="PANTHER" id="PTHR14741">
    <property type="entry name" value="S-ADENOSYLMETHIONINE-DEPENDENT METHYLTRANSFERASE RELATED"/>
    <property type="match status" value="1"/>
</dbReference>
<feature type="compositionally biased region" description="Basic and acidic residues" evidence="1">
    <location>
        <begin position="76"/>
        <end position="87"/>
    </location>
</feature>
<feature type="region of interest" description="Disordered" evidence="1">
    <location>
        <begin position="63"/>
        <end position="179"/>
    </location>
</feature>
<feature type="compositionally biased region" description="Basic and acidic residues" evidence="1">
    <location>
        <begin position="120"/>
        <end position="137"/>
    </location>
</feature>
<evidence type="ECO:0000313" key="3">
    <source>
        <dbReference type="Proteomes" id="UP000007110"/>
    </source>
</evidence>
<reference evidence="2" key="2">
    <citation type="submission" date="2021-01" db="UniProtKB">
        <authorList>
            <consortium name="EnsemblMetazoa"/>
        </authorList>
    </citation>
    <scope>IDENTIFICATION</scope>
</reference>
<feature type="compositionally biased region" description="Basic and acidic residues" evidence="1">
    <location>
        <begin position="166"/>
        <end position="178"/>
    </location>
</feature>
<feature type="region of interest" description="Disordered" evidence="1">
    <location>
        <begin position="290"/>
        <end position="376"/>
    </location>
</feature>
<protein>
    <submittedName>
        <fullName evidence="2">Uncharacterized protein</fullName>
    </submittedName>
</protein>
<feature type="compositionally biased region" description="Polar residues" evidence="1">
    <location>
        <begin position="820"/>
        <end position="851"/>
    </location>
</feature>